<reference evidence="1 2" key="1">
    <citation type="submission" date="2015-10" db="EMBL/GenBank/DDBJ databases">
        <title>Transcriptomic analysis of a linuron degrading triple-species bacterial consortium.</title>
        <authorList>
            <person name="Albers P."/>
        </authorList>
    </citation>
    <scope>NUCLEOTIDE SEQUENCE [LARGE SCALE GENOMIC DNA]</scope>
    <source>
        <strain evidence="1 2">WDL6</strain>
    </source>
</reference>
<evidence type="ECO:0000313" key="2">
    <source>
        <dbReference type="Proteomes" id="UP000059074"/>
    </source>
</evidence>
<sequence length="74" mass="8268">MYALAKYCAVMMRDRAGCCGASFEVRDAARNTAMHAASHITDALRRTRSTTPSATYRVMRSKHRGVHLRTVAHD</sequence>
<organism evidence="1 2">
    <name type="scientific">Hyphomicrobium sulfonivorans</name>
    <dbReference type="NCBI Taxonomy" id="121290"/>
    <lineage>
        <taxon>Bacteria</taxon>
        <taxon>Pseudomonadati</taxon>
        <taxon>Pseudomonadota</taxon>
        <taxon>Alphaproteobacteria</taxon>
        <taxon>Hyphomicrobiales</taxon>
        <taxon>Hyphomicrobiaceae</taxon>
        <taxon>Hyphomicrobium</taxon>
    </lineage>
</organism>
<protein>
    <submittedName>
        <fullName evidence="1">Uncharacterized protein</fullName>
    </submittedName>
</protein>
<dbReference type="EMBL" id="LMTR01000040">
    <property type="protein sequence ID" value="KWT70003.1"/>
    <property type="molecule type" value="Genomic_DNA"/>
</dbReference>
<dbReference type="AlphaFoldDB" id="A0A120CWV7"/>
<evidence type="ECO:0000313" key="1">
    <source>
        <dbReference type="EMBL" id="KWT70003.1"/>
    </source>
</evidence>
<proteinExistence type="predicted"/>
<accession>A0A120CWV7</accession>
<keyword evidence="2" id="KW-1185">Reference proteome</keyword>
<gene>
    <name evidence="1" type="ORF">APY04_1212</name>
</gene>
<comment type="caution">
    <text evidence="1">The sequence shown here is derived from an EMBL/GenBank/DDBJ whole genome shotgun (WGS) entry which is preliminary data.</text>
</comment>
<name>A0A120CWV7_HYPSL</name>
<dbReference type="Proteomes" id="UP000059074">
    <property type="component" value="Unassembled WGS sequence"/>
</dbReference>